<accession>A0A9X4XIP1</accession>
<gene>
    <name evidence="4" type="ORF">GJ689_05955</name>
</gene>
<keyword evidence="2" id="KW-0812">Transmembrane</keyword>
<keyword evidence="2" id="KW-0472">Membrane</keyword>
<feature type="transmembrane region" description="Helical" evidence="2">
    <location>
        <begin position="125"/>
        <end position="144"/>
    </location>
</feature>
<feature type="compositionally biased region" description="Basic and acidic residues" evidence="1">
    <location>
        <begin position="1"/>
        <end position="13"/>
    </location>
</feature>
<dbReference type="InterPro" id="IPR037185">
    <property type="entry name" value="EmrE-like"/>
</dbReference>
<dbReference type="EMBL" id="WNKV01000003">
    <property type="protein sequence ID" value="MTW15748.1"/>
    <property type="molecule type" value="Genomic_DNA"/>
</dbReference>
<evidence type="ECO:0000313" key="5">
    <source>
        <dbReference type="Proteomes" id="UP000438991"/>
    </source>
</evidence>
<protein>
    <submittedName>
        <fullName evidence="4">EamA family transporter</fullName>
    </submittedName>
</protein>
<dbReference type="InterPro" id="IPR000620">
    <property type="entry name" value="EamA_dom"/>
</dbReference>
<feature type="transmembrane region" description="Helical" evidence="2">
    <location>
        <begin position="238"/>
        <end position="261"/>
    </location>
</feature>
<sequence>MSGRVMRDHRGEAASRAGGDHPPVAGSEAGVTMSDASTRGRTTAEESAAEGGAGDEAGGQRWAVAVLIVASVLFGCSGVFAKLLFVEQISPVQVTALRTLVATVCIVAFAVLLDRRTFAVTAPQLRFLAGFSVIFTLVQLSFYWTVALTGVAIAISLQYTAPVFVLIYDSLRGRRVGAAAWAAVAVAVVGCALLTRATDAAVLAEDALGIAVGLLSGVIFAAYNIAGNGVAGRRIGTITASIYSFGLSGAGWAVLMLAGLVPVGELTGDQIGNILFIGIGATFVPFVLLTYALRRVRADRATVIGMIDPLSAAVLAYLLLGEALDALQAAGMAMVLAAIVLLGRARRAA</sequence>
<evidence type="ECO:0000259" key="3">
    <source>
        <dbReference type="Pfam" id="PF00892"/>
    </source>
</evidence>
<reference evidence="4 5" key="1">
    <citation type="submission" date="2019-11" db="EMBL/GenBank/DDBJ databases">
        <title>Whole-genome sequence of Rhodoplanes serenus DSM 18633, type strain.</title>
        <authorList>
            <person name="Kyndt J.A."/>
            <person name="Meyer T.E."/>
        </authorList>
    </citation>
    <scope>NUCLEOTIDE SEQUENCE [LARGE SCALE GENOMIC DNA]</scope>
    <source>
        <strain evidence="4 5">DSM 18633</strain>
    </source>
</reference>
<dbReference type="PANTHER" id="PTHR22911:SF79">
    <property type="entry name" value="MOBA-LIKE NTP TRANSFERASE DOMAIN-CONTAINING PROTEIN"/>
    <property type="match status" value="1"/>
</dbReference>
<evidence type="ECO:0000313" key="4">
    <source>
        <dbReference type="EMBL" id="MTW15748.1"/>
    </source>
</evidence>
<dbReference type="SUPFAM" id="SSF103481">
    <property type="entry name" value="Multidrug resistance efflux transporter EmrE"/>
    <property type="match status" value="2"/>
</dbReference>
<feature type="transmembrane region" description="Helical" evidence="2">
    <location>
        <begin position="176"/>
        <end position="195"/>
    </location>
</feature>
<comment type="caution">
    <text evidence="4">The sequence shown here is derived from an EMBL/GenBank/DDBJ whole genome shotgun (WGS) entry which is preliminary data.</text>
</comment>
<feature type="transmembrane region" description="Helical" evidence="2">
    <location>
        <begin position="300"/>
        <end position="320"/>
    </location>
</feature>
<feature type="transmembrane region" description="Helical" evidence="2">
    <location>
        <begin position="150"/>
        <end position="169"/>
    </location>
</feature>
<organism evidence="4 5">
    <name type="scientific">Rhodoplanes serenus</name>
    <dbReference type="NCBI Taxonomy" id="200615"/>
    <lineage>
        <taxon>Bacteria</taxon>
        <taxon>Pseudomonadati</taxon>
        <taxon>Pseudomonadota</taxon>
        <taxon>Alphaproteobacteria</taxon>
        <taxon>Hyphomicrobiales</taxon>
        <taxon>Nitrobacteraceae</taxon>
        <taxon>Rhodoplanes</taxon>
    </lineage>
</organism>
<evidence type="ECO:0000256" key="1">
    <source>
        <dbReference type="SAM" id="MobiDB-lite"/>
    </source>
</evidence>
<feature type="region of interest" description="Disordered" evidence="1">
    <location>
        <begin position="1"/>
        <end position="56"/>
    </location>
</feature>
<dbReference type="Proteomes" id="UP000438991">
    <property type="component" value="Unassembled WGS sequence"/>
</dbReference>
<dbReference type="AlphaFoldDB" id="A0A9X4XIP1"/>
<keyword evidence="2" id="KW-1133">Transmembrane helix</keyword>
<feature type="domain" description="EamA" evidence="3">
    <location>
        <begin position="62"/>
        <end position="195"/>
    </location>
</feature>
<proteinExistence type="predicted"/>
<evidence type="ECO:0000256" key="2">
    <source>
        <dbReference type="SAM" id="Phobius"/>
    </source>
</evidence>
<dbReference type="Gene3D" id="1.10.3730.20">
    <property type="match status" value="1"/>
</dbReference>
<feature type="transmembrane region" description="Helical" evidence="2">
    <location>
        <begin position="62"/>
        <end position="86"/>
    </location>
</feature>
<dbReference type="PANTHER" id="PTHR22911">
    <property type="entry name" value="ACYL-MALONYL CONDENSING ENZYME-RELATED"/>
    <property type="match status" value="1"/>
</dbReference>
<feature type="transmembrane region" description="Helical" evidence="2">
    <location>
        <begin position="273"/>
        <end position="293"/>
    </location>
</feature>
<feature type="transmembrane region" description="Helical" evidence="2">
    <location>
        <begin position="92"/>
        <end position="113"/>
    </location>
</feature>
<feature type="domain" description="EamA" evidence="3">
    <location>
        <begin position="208"/>
        <end position="342"/>
    </location>
</feature>
<name>A0A9X4XIP1_9BRAD</name>
<feature type="transmembrane region" description="Helical" evidence="2">
    <location>
        <begin position="326"/>
        <end position="343"/>
    </location>
</feature>
<dbReference type="GO" id="GO:0016020">
    <property type="term" value="C:membrane"/>
    <property type="evidence" value="ECO:0007669"/>
    <property type="project" value="InterPro"/>
</dbReference>
<dbReference type="Pfam" id="PF00892">
    <property type="entry name" value="EamA"/>
    <property type="match status" value="2"/>
</dbReference>
<feature type="transmembrane region" description="Helical" evidence="2">
    <location>
        <begin position="207"/>
        <end position="226"/>
    </location>
</feature>